<comment type="caution">
    <text evidence="1">The sequence shown here is derived from an EMBL/GenBank/DDBJ whole genome shotgun (WGS) entry which is preliminary data.</text>
</comment>
<accession>A0A7K4MQ84</accession>
<dbReference type="AlphaFoldDB" id="A0A7K4MQ84"/>
<name>A0A7K4MQ84_9ARCH</name>
<protein>
    <submittedName>
        <fullName evidence="1">Uncharacterized protein</fullName>
    </submittedName>
</protein>
<sequence>MKNYLNLIQELTLAQRIKRGKAIKRKASIIKRKRALSMNRPPSPEKMERGVKKAVRLIGFAVKDKSGKYKDASPGEKERIEKRVSTWAKKFGGKFEKRIKPKTMKKMRDAYRARQKGKQVKTVDTAKLDARMKSGRIIGESNETY</sequence>
<dbReference type="EMBL" id="JACASV010000050">
    <property type="protein sequence ID" value="NWJ43750.1"/>
    <property type="molecule type" value="Genomic_DNA"/>
</dbReference>
<gene>
    <name evidence="1" type="ORF">HX837_06065</name>
</gene>
<evidence type="ECO:0000313" key="1">
    <source>
        <dbReference type="EMBL" id="NWJ43750.1"/>
    </source>
</evidence>
<reference evidence="1 2" key="1">
    <citation type="journal article" date="2019" name="Environ. Microbiol.">
        <title>Genomics insights into ecotype formation of ammonia-oxidizing archaea in the deep ocean.</title>
        <authorList>
            <person name="Wang Y."/>
            <person name="Huang J.M."/>
            <person name="Cui G.J."/>
            <person name="Nunoura T."/>
            <person name="Takaki Y."/>
            <person name="Li W.L."/>
            <person name="Li J."/>
            <person name="Gao Z.M."/>
            <person name="Takai K."/>
            <person name="Zhang A.Q."/>
            <person name="Stepanauskas R."/>
        </authorList>
    </citation>
    <scope>NUCLEOTIDE SEQUENCE [LARGE SCALE GENOMIC DNA]</scope>
    <source>
        <strain evidence="1 2">L15b</strain>
    </source>
</reference>
<proteinExistence type="predicted"/>
<evidence type="ECO:0000313" key="2">
    <source>
        <dbReference type="Proteomes" id="UP000523105"/>
    </source>
</evidence>
<organism evidence="1 2">
    <name type="scientific">Marine Group I thaumarchaeote</name>
    <dbReference type="NCBI Taxonomy" id="2511932"/>
    <lineage>
        <taxon>Archaea</taxon>
        <taxon>Nitrososphaerota</taxon>
        <taxon>Marine Group I</taxon>
    </lineage>
</organism>
<dbReference type="Proteomes" id="UP000523105">
    <property type="component" value="Unassembled WGS sequence"/>
</dbReference>